<dbReference type="Proteomes" id="UP001472866">
    <property type="component" value="Chromosome 04"/>
</dbReference>
<sequence>MGKARAAYARSRQDLASQSPEPGWRHHQTPGRLEDSSIHRSVRRWKPCEGLSPLAKQMRQGGKHRATAGVAVPEEKKERERERAPPVATYSPFQEPGTSKCLSSQCGGGRASPVEVGGENRNAVGKDAKDLFSRTSTCSSKEDHRIRKRSAHEAHIGHRTVPPTEDRPGARVNVLLNPSEQQAFHDFMRLEVHIAAQGVVEEISDPLLSRAESCLVDLANRLRESRGLDKTAIDFCGMLLGVQKENPDSVINSLTR</sequence>
<feature type="region of interest" description="Disordered" evidence="1">
    <location>
        <begin position="134"/>
        <end position="153"/>
    </location>
</feature>
<organism evidence="2 3">
    <name type="scientific">Chloropicon roscoffensis</name>
    <dbReference type="NCBI Taxonomy" id="1461544"/>
    <lineage>
        <taxon>Eukaryota</taxon>
        <taxon>Viridiplantae</taxon>
        <taxon>Chlorophyta</taxon>
        <taxon>Chloropicophyceae</taxon>
        <taxon>Chloropicales</taxon>
        <taxon>Chloropicaceae</taxon>
        <taxon>Chloropicon</taxon>
    </lineage>
</organism>
<gene>
    <name evidence="2" type="ORF">HKI87_04g32740</name>
</gene>
<proteinExistence type="predicted"/>
<dbReference type="EMBL" id="CP151504">
    <property type="protein sequence ID" value="WZN61739.1"/>
    <property type="molecule type" value="Genomic_DNA"/>
</dbReference>
<protein>
    <submittedName>
        <fullName evidence="2">Uncharacterized protein</fullName>
    </submittedName>
</protein>
<evidence type="ECO:0000256" key="1">
    <source>
        <dbReference type="SAM" id="MobiDB-lite"/>
    </source>
</evidence>
<feature type="compositionally biased region" description="Basic and acidic residues" evidence="1">
    <location>
        <begin position="73"/>
        <end position="84"/>
    </location>
</feature>
<evidence type="ECO:0000313" key="3">
    <source>
        <dbReference type="Proteomes" id="UP001472866"/>
    </source>
</evidence>
<name>A0AAX4P691_9CHLO</name>
<dbReference type="AlphaFoldDB" id="A0AAX4P691"/>
<feature type="compositionally biased region" description="Basic and acidic residues" evidence="1">
    <location>
        <begin position="140"/>
        <end position="153"/>
    </location>
</feature>
<keyword evidence="3" id="KW-1185">Reference proteome</keyword>
<reference evidence="2 3" key="1">
    <citation type="submission" date="2024-03" db="EMBL/GenBank/DDBJ databases">
        <title>Complete genome sequence of the green alga Chloropicon roscoffensis RCC1871.</title>
        <authorList>
            <person name="Lemieux C."/>
            <person name="Pombert J.-F."/>
            <person name="Otis C."/>
            <person name="Turmel M."/>
        </authorList>
    </citation>
    <scope>NUCLEOTIDE SEQUENCE [LARGE SCALE GENOMIC DNA]</scope>
    <source>
        <strain evidence="2 3">RCC1871</strain>
    </source>
</reference>
<feature type="region of interest" description="Disordered" evidence="1">
    <location>
        <begin position="1"/>
        <end position="121"/>
    </location>
</feature>
<evidence type="ECO:0000313" key="2">
    <source>
        <dbReference type="EMBL" id="WZN61739.1"/>
    </source>
</evidence>
<feature type="compositionally biased region" description="Polar residues" evidence="1">
    <location>
        <begin position="96"/>
        <end position="105"/>
    </location>
</feature>
<accession>A0AAX4P691</accession>